<accession>A0A2S4VI41</accession>
<keyword evidence="6" id="KW-0560">Oxidoreductase</keyword>
<dbReference type="GO" id="GO:0050019">
    <property type="term" value="F:L-arabinitol 4-dehydrogenase activity"/>
    <property type="evidence" value="ECO:0007669"/>
    <property type="project" value="UniProtKB-EC"/>
</dbReference>
<dbReference type="InterPro" id="IPR011032">
    <property type="entry name" value="GroES-like_sf"/>
</dbReference>
<protein>
    <recommendedName>
        <fullName evidence="9">L-arabinitol 4-dehydrogenase</fullName>
        <ecNumber evidence="8">1.1.1.12</ecNumber>
    </recommendedName>
</protein>
<comment type="subunit">
    <text evidence="3">Homotetramer.</text>
</comment>
<feature type="domain" description="Alcohol dehydrogenase-like N-terminal" evidence="13">
    <location>
        <begin position="563"/>
        <end position="679"/>
    </location>
</feature>
<keyword evidence="7" id="KW-0520">NAD</keyword>
<dbReference type="Gene3D" id="3.90.180.10">
    <property type="entry name" value="Medium-chain alcohol dehydrogenases, catalytic domain"/>
    <property type="match status" value="3"/>
</dbReference>
<feature type="domain" description="Alcohol dehydrogenase-like C-terminal" evidence="12">
    <location>
        <begin position="267"/>
        <end position="381"/>
    </location>
</feature>
<dbReference type="Pfam" id="PF08240">
    <property type="entry name" value="ADH_N"/>
    <property type="match status" value="2"/>
</dbReference>
<dbReference type="Gene3D" id="3.40.50.720">
    <property type="entry name" value="NAD(P)-binding Rossmann-like Domain"/>
    <property type="match status" value="2"/>
</dbReference>
<dbReference type="GO" id="GO:0006062">
    <property type="term" value="P:sorbitol catabolic process"/>
    <property type="evidence" value="ECO:0007669"/>
    <property type="project" value="TreeGrafter"/>
</dbReference>
<proteinExistence type="inferred from homology"/>
<evidence type="ECO:0000256" key="9">
    <source>
        <dbReference type="ARBA" id="ARBA00039783"/>
    </source>
</evidence>
<evidence type="ECO:0000256" key="3">
    <source>
        <dbReference type="ARBA" id="ARBA00011881"/>
    </source>
</evidence>
<evidence type="ECO:0000256" key="8">
    <source>
        <dbReference type="ARBA" id="ARBA00038954"/>
    </source>
</evidence>
<dbReference type="VEuPathDB" id="FungiDB:PSTT_07034"/>
<dbReference type="CDD" id="cd05285">
    <property type="entry name" value="sorbitol_DH"/>
    <property type="match status" value="2"/>
</dbReference>
<sequence length="889" mass="96036">SHSYPLEPLRRRQRKVMCGPTFKPDPVFQSINPALYDPRNVLDSAEFEILTDANKVKAYSDENKNIACCYNDKQQILMVNKPIPKAHPGQVLLHIRATGICGSDVHFWKHSRVGEKMVVKHECGAGHESAGEVIGLGEGVTHLKIGKMAFLNILILIGSSENLTMSASGVRDRVAVEAGVPCSKPTCEQCRKGCYNACPQMIFFSTPPYHGLLTRFHAHPACWVHKIPDHVSYEEGSLLEPLAVALAGIERAGVKLGDPVLICGAGPIGLVTLLACHAAGACPIAITDLSTARLDFAKRLLPSVTTIQIERGTLERDVAEQVKEAMGCNPRVALECTGFESSIAGAIYSVSFGGKVFVIGVGGDKFTLPFSHMSENEIDLQFHFERLDRSKPLVTHRFPLHKAVEAFHTSADITSGSIKNASMGSYPGGEASYRPFERNLLPGLVGYMWAWSQGSSSIIQLLDSTPRKVAIQRASSGLAAAARRVIQIGIVFCSSGLKVDPVFCSINAALYDPQIVLDSSDFKVLEDPAEIAKCSEANENIACCYNDKKQIHMVKKPMPKAHPGQVLLHIRATGICGSDVHFWKHSRVGEKMVVRDECGAGHESAGEVIGLGEGVIHLKIGDRVAVEAGVPCSKPTCEQCRKGGYNACPEMIFFSTPPFHGLLARFHAHPACWVHKIPDHISYEEGSLLEPLAVALAGIERAGVRLGDPVLICGAGPIGLVTLLACHAAGACPIAITDLSTARLDFAKRLLPSVSTIQIERGTLERDVAAQVKEAMGCNPRVALECTGFESSIAGAIYSVSFGGKVFVIGVGGDKVTLPFSHMSENEIDLQFQFRYANQYPKAIRLVSSGLIDLKPLVTHRFQLQKAVEAFQTSSDITSGSIKVQIIDF</sequence>
<dbReference type="Pfam" id="PF00107">
    <property type="entry name" value="ADH_zinc_N"/>
    <property type="match status" value="2"/>
</dbReference>
<name>A0A2S4VI41_9BASI</name>
<dbReference type="VEuPathDB" id="FungiDB:PSHT_02402"/>
<dbReference type="PANTHER" id="PTHR43161:SF12">
    <property type="entry name" value="L-ARABINITOL 4-DEHYDROGENASE"/>
    <property type="match status" value="1"/>
</dbReference>
<dbReference type="GO" id="GO:0003939">
    <property type="term" value="F:L-iditol 2-dehydrogenase (NAD+) activity"/>
    <property type="evidence" value="ECO:0007669"/>
    <property type="project" value="TreeGrafter"/>
</dbReference>
<evidence type="ECO:0000313" key="15">
    <source>
        <dbReference type="Proteomes" id="UP000239156"/>
    </source>
</evidence>
<keyword evidence="15" id="KW-1185">Reference proteome</keyword>
<dbReference type="InterPro" id="IPR036291">
    <property type="entry name" value="NAD(P)-bd_dom_sf"/>
</dbReference>
<keyword evidence="4 11" id="KW-0479">Metal-binding</keyword>
<evidence type="ECO:0000256" key="7">
    <source>
        <dbReference type="ARBA" id="ARBA00023027"/>
    </source>
</evidence>
<comment type="catalytic activity">
    <reaction evidence="10">
        <text>L-arabinitol + NAD(+) = L-xylulose + NADH + H(+)</text>
        <dbReference type="Rhea" id="RHEA:16381"/>
        <dbReference type="ChEBI" id="CHEBI:15378"/>
        <dbReference type="ChEBI" id="CHEBI:17399"/>
        <dbReference type="ChEBI" id="CHEBI:18403"/>
        <dbReference type="ChEBI" id="CHEBI:57540"/>
        <dbReference type="ChEBI" id="CHEBI:57945"/>
        <dbReference type="EC" id="1.1.1.12"/>
    </reaction>
</comment>
<comment type="cofactor">
    <cofactor evidence="1 11">
        <name>Zn(2+)</name>
        <dbReference type="ChEBI" id="CHEBI:29105"/>
    </cofactor>
</comment>
<dbReference type="SUPFAM" id="SSF50129">
    <property type="entry name" value="GroES-like"/>
    <property type="match status" value="2"/>
</dbReference>
<dbReference type="EMBL" id="PKSL01000058">
    <property type="protein sequence ID" value="POW09145.1"/>
    <property type="molecule type" value="Genomic_DNA"/>
</dbReference>
<organism evidence="14 15">
    <name type="scientific">Puccinia striiformis</name>
    <dbReference type="NCBI Taxonomy" id="27350"/>
    <lineage>
        <taxon>Eukaryota</taxon>
        <taxon>Fungi</taxon>
        <taxon>Dikarya</taxon>
        <taxon>Basidiomycota</taxon>
        <taxon>Pucciniomycotina</taxon>
        <taxon>Pucciniomycetes</taxon>
        <taxon>Pucciniales</taxon>
        <taxon>Pucciniaceae</taxon>
        <taxon>Puccinia</taxon>
    </lineage>
</organism>
<comment type="caution">
    <text evidence="14">The sequence shown here is derived from an EMBL/GenBank/DDBJ whole genome shotgun (WGS) entry which is preliminary data.</text>
</comment>
<dbReference type="SUPFAM" id="SSF51735">
    <property type="entry name" value="NAD(P)-binding Rossmann-fold domains"/>
    <property type="match status" value="2"/>
</dbReference>
<evidence type="ECO:0000256" key="2">
    <source>
        <dbReference type="ARBA" id="ARBA00008072"/>
    </source>
</evidence>
<dbReference type="InterPro" id="IPR013149">
    <property type="entry name" value="ADH-like_C"/>
</dbReference>
<dbReference type="AlphaFoldDB" id="A0A2S4VI41"/>
<evidence type="ECO:0000256" key="10">
    <source>
        <dbReference type="ARBA" id="ARBA00049317"/>
    </source>
</evidence>
<dbReference type="InterPro" id="IPR002328">
    <property type="entry name" value="ADH_Zn_CS"/>
</dbReference>
<dbReference type="Proteomes" id="UP000239156">
    <property type="component" value="Unassembled WGS sequence"/>
</dbReference>
<dbReference type="InterPro" id="IPR045306">
    <property type="entry name" value="SDH-like"/>
</dbReference>
<gene>
    <name evidence="14" type="ORF">PSTT_07034</name>
</gene>
<dbReference type="InterPro" id="IPR013154">
    <property type="entry name" value="ADH-like_N"/>
</dbReference>
<keyword evidence="5 11" id="KW-0862">Zinc</keyword>
<feature type="domain" description="Alcohol dehydrogenase-like C-terminal" evidence="12">
    <location>
        <begin position="717"/>
        <end position="848"/>
    </location>
</feature>
<dbReference type="GO" id="GO:0008270">
    <property type="term" value="F:zinc ion binding"/>
    <property type="evidence" value="ECO:0007669"/>
    <property type="project" value="InterPro"/>
</dbReference>
<comment type="similarity">
    <text evidence="2 11">Belongs to the zinc-containing alcohol dehydrogenase family.</text>
</comment>
<evidence type="ECO:0000256" key="6">
    <source>
        <dbReference type="ARBA" id="ARBA00023002"/>
    </source>
</evidence>
<evidence type="ECO:0000259" key="12">
    <source>
        <dbReference type="Pfam" id="PF00107"/>
    </source>
</evidence>
<evidence type="ECO:0000256" key="4">
    <source>
        <dbReference type="ARBA" id="ARBA00022723"/>
    </source>
</evidence>
<dbReference type="EC" id="1.1.1.12" evidence="8"/>
<evidence type="ECO:0000256" key="1">
    <source>
        <dbReference type="ARBA" id="ARBA00001947"/>
    </source>
</evidence>
<dbReference type="PROSITE" id="PS00059">
    <property type="entry name" value="ADH_ZINC"/>
    <property type="match status" value="2"/>
</dbReference>
<feature type="non-terminal residue" evidence="14">
    <location>
        <position position="1"/>
    </location>
</feature>
<evidence type="ECO:0000256" key="5">
    <source>
        <dbReference type="ARBA" id="ARBA00022833"/>
    </source>
</evidence>
<feature type="domain" description="Alcohol dehydrogenase-like N-terminal" evidence="13">
    <location>
        <begin position="88"/>
        <end position="229"/>
    </location>
</feature>
<dbReference type="FunFam" id="3.40.50.720:FF:000068">
    <property type="entry name" value="Sorbitol dehydrogenase"/>
    <property type="match status" value="2"/>
</dbReference>
<evidence type="ECO:0000256" key="11">
    <source>
        <dbReference type="RuleBase" id="RU361277"/>
    </source>
</evidence>
<evidence type="ECO:0000313" key="14">
    <source>
        <dbReference type="EMBL" id="POW09145.1"/>
    </source>
</evidence>
<reference evidence="14" key="1">
    <citation type="submission" date="2017-12" db="EMBL/GenBank/DDBJ databases">
        <title>Gene loss provides genomic basis for host adaptation in cereal stripe rust fungi.</title>
        <authorList>
            <person name="Xia C."/>
        </authorList>
    </citation>
    <scope>NUCLEOTIDE SEQUENCE [LARGE SCALE GENOMIC DNA]</scope>
    <source>
        <strain evidence="14">93-210</strain>
    </source>
</reference>
<dbReference type="PANTHER" id="PTHR43161">
    <property type="entry name" value="SORBITOL DEHYDROGENASE"/>
    <property type="match status" value="1"/>
</dbReference>
<evidence type="ECO:0000259" key="13">
    <source>
        <dbReference type="Pfam" id="PF08240"/>
    </source>
</evidence>